<evidence type="ECO:0000313" key="2">
    <source>
        <dbReference type="EMBL" id="PPQ72205.1"/>
    </source>
</evidence>
<evidence type="ECO:0000313" key="3">
    <source>
        <dbReference type="Proteomes" id="UP000284842"/>
    </source>
</evidence>
<sequence>MSGAPSADPSESNAYPEQRHAGKVGYGPNYNVHASFADVVTGVADELRGKMTHNPDLVHHGHELLSGEEKRKELLGEVREYSPLVVLLLR</sequence>
<dbReference type="STRING" id="181874.A0A409W131"/>
<dbReference type="Proteomes" id="UP000284842">
    <property type="component" value="Unassembled WGS sequence"/>
</dbReference>
<keyword evidence="3" id="KW-1185">Reference proteome</keyword>
<proteinExistence type="predicted"/>
<dbReference type="EMBL" id="NHTK01005881">
    <property type="protein sequence ID" value="PPQ72205.1"/>
    <property type="molecule type" value="Genomic_DNA"/>
</dbReference>
<comment type="caution">
    <text evidence="2">The sequence shown here is derived from an EMBL/GenBank/DDBJ whole genome shotgun (WGS) entry which is preliminary data.</text>
</comment>
<feature type="region of interest" description="Disordered" evidence="1">
    <location>
        <begin position="1"/>
        <end position="26"/>
    </location>
</feature>
<dbReference type="OrthoDB" id="2500073at2759"/>
<protein>
    <submittedName>
        <fullName evidence="2">Uncharacterized protein</fullName>
    </submittedName>
</protein>
<name>A0A409W131_9AGAR</name>
<reference evidence="2 3" key="1">
    <citation type="journal article" date="2018" name="Evol. Lett.">
        <title>Horizontal gene cluster transfer increased hallucinogenic mushroom diversity.</title>
        <authorList>
            <person name="Reynolds H.T."/>
            <person name="Vijayakumar V."/>
            <person name="Gluck-Thaler E."/>
            <person name="Korotkin H.B."/>
            <person name="Matheny P.B."/>
            <person name="Slot J.C."/>
        </authorList>
    </citation>
    <scope>NUCLEOTIDE SEQUENCE [LARGE SCALE GENOMIC DNA]</scope>
    <source>
        <strain evidence="2 3">2629</strain>
    </source>
</reference>
<accession>A0A409W131</accession>
<gene>
    <name evidence="2" type="ORF">CVT24_002362</name>
</gene>
<organism evidence="2 3">
    <name type="scientific">Panaeolus cyanescens</name>
    <dbReference type="NCBI Taxonomy" id="181874"/>
    <lineage>
        <taxon>Eukaryota</taxon>
        <taxon>Fungi</taxon>
        <taxon>Dikarya</taxon>
        <taxon>Basidiomycota</taxon>
        <taxon>Agaricomycotina</taxon>
        <taxon>Agaricomycetes</taxon>
        <taxon>Agaricomycetidae</taxon>
        <taxon>Agaricales</taxon>
        <taxon>Agaricineae</taxon>
        <taxon>Galeropsidaceae</taxon>
        <taxon>Panaeolus</taxon>
    </lineage>
</organism>
<dbReference type="InParanoid" id="A0A409W131"/>
<evidence type="ECO:0000256" key="1">
    <source>
        <dbReference type="SAM" id="MobiDB-lite"/>
    </source>
</evidence>
<dbReference type="AlphaFoldDB" id="A0A409W131"/>